<gene>
    <name evidence="4" type="ORF">dnm_028240</name>
</gene>
<dbReference type="GO" id="GO:0046872">
    <property type="term" value="F:metal ion binding"/>
    <property type="evidence" value="ECO:0007669"/>
    <property type="project" value="InterPro"/>
</dbReference>
<accession>A0A975BKJ4</accession>
<dbReference type="Pfam" id="PF05193">
    <property type="entry name" value="Peptidase_M16_C"/>
    <property type="match status" value="1"/>
</dbReference>
<comment type="similarity">
    <text evidence="1">Belongs to the peptidase M16 family.</text>
</comment>
<dbReference type="KEGG" id="dmm:dnm_028240"/>
<feature type="domain" description="Peptidase M16 C-terminal" evidence="3">
    <location>
        <begin position="166"/>
        <end position="346"/>
    </location>
</feature>
<evidence type="ECO:0000313" key="5">
    <source>
        <dbReference type="Proteomes" id="UP000663722"/>
    </source>
</evidence>
<keyword evidence="5" id="KW-1185">Reference proteome</keyword>
<dbReference type="PANTHER" id="PTHR11851">
    <property type="entry name" value="METALLOPROTEASE"/>
    <property type="match status" value="1"/>
</dbReference>
<dbReference type="RefSeq" id="WP_207682278.1">
    <property type="nucleotide sequence ID" value="NZ_CP061800.1"/>
</dbReference>
<dbReference type="Pfam" id="PF00675">
    <property type="entry name" value="Peptidase_M16"/>
    <property type="match status" value="1"/>
</dbReference>
<dbReference type="InterPro" id="IPR007863">
    <property type="entry name" value="Peptidase_M16_C"/>
</dbReference>
<sequence length="434" mass="49018">MYRKTILENGIRIITETMESVRSVSVGVMIDAGPRDETPQQAGLAHLAEHAMFQGTSSRNAMQIARLIDSAGGQTGAFTTRDYTCYTATVLDDYCTYALDLLGDILLNSIFPPEALEREKRAILCETDAARDIPDERVHDLLKAFVWSGHHLGRSVAGHPDSVRTLTREDVIYFVHEHYLSDRLIIAAAGQVRHEDFVAQVRDAFWRMLPPVKEDETSDRQHKKLAFQDGVVMEHIPVSQTYFSVGIRTHPYTYPGRYGLYVLNNILGSGISSRLFRRMREERGLVYNISSEYHAYRDDGILMIEGSTTPEYLMQVLGLTLVELWKLISGEEPADEEELWKAKMNLRGQFMIASENTNTRMSRLATQEFYFGRHIPAEEILTKIDAVDIQTFQHLANDGLTDALTRGAVAVVGPEGNPDHYSISSIKDLLKFEI</sequence>
<dbReference type="EMBL" id="CP061800">
    <property type="protein sequence ID" value="QTA86800.1"/>
    <property type="molecule type" value="Genomic_DNA"/>
</dbReference>
<dbReference type="AlphaFoldDB" id="A0A975BKJ4"/>
<evidence type="ECO:0000256" key="1">
    <source>
        <dbReference type="ARBA" id="ARBA00007261"/>
    </source>
</evidence>
<dbReference type="PANTHER" id="PTHR11851:SF49">
    <property type="entry name" value="MITOCHONDRIAL-PROCESSING PEPTIDASE SUBUNIT ALPHA"/>
    <property type="match status" value="1"/>
</dbReference>
<dbReference type="InterPro" id="IPR011765">
    <property type="entry name" value="Pept_M16_N"/>
</dbReference>
<evidence type="ECO:0000259" key="3">
    <source>
        <dbReference type="Pfam" id="PF05193"/>
    </source>
</evidence>
<dbReference type="Proteomes" id="UP000663722">
    <property type="component" value="Chromosome"/>
</dbReference>
<reference evidence="4" key="1">
    <citation type="journal article" date="2021" name="Microb. Physiol.">
        <title>Proteogenomic Insights into the Physiology of Marine, Sulfate-Reducing, Filamentous Desulfonema limicola and Desulfonema magnum.</title>
        <authorList>
            <person name="Schnaars V."/>
            <person name="Wohlbrand L."/>
            <person name="Scheve S."/>
            <person name="Hinrichs C."/>
            <person name="Reinhardt R."/>
            <person name="Rabus R."/>
        </authorList>
    </citation>
    <scope>NUCLEOTIDE SEQUENCE</scope>
    <source>
        <strain evidence="4">4be13</strain>
    </source>
</reference>
<evidence type="ECO:0000259" key="2">
    <source>
        <dbReference type="Pfam" id="PF00675"/>
    </source>
</evidence>
<dbReference type="InterPro" id="IPR011249">
    <property type="entry name" value="Metalloenz_LuxS/M16"/>
</dbReference>
<protein>
    <submittedName>
        <fullName evidence="4">Peptidase, M16 family</fullName>
    </submittedName>
</protein>
<proteinExistence type="inferred from homology"/>
<dbReference type="SUPFAM" id="SSF63411">
    <property type="entry name" value="LuxS/MPP-like metallohydrolase"/>
    <property type="match status" value="2"/>
</dbReference>
<dbReference type="InterPro" id="IPR050361">
    <property type="entry name" value="MPP/UQCRC_Complex"/>
</dbReference>
<feature type="domain" description="Peptidase M16 N-terminal" evidence="2">
    <location>
        <begin position="12"/>
        <end position="158"/>
    </location>
</feature>
<organism evidence="4 5">
    <name type="scientific">Desulfonema magnum</name>
    <dbReference type="NCBI Taxonomy" id="45655"/>
    <lineage>
        <taxon>Bacteria</taxon>
        <taxon>Pseudomonadati</taxon>
        <taxon>Thermodesulfobacteriota</taxon>
        <taxon>Desulfobacteria</taxon>
        <taxon>Desulfobacterales</taxon>
        <taxon>Desulfococcaceae</taxon>
        <taxon>Desulfonema</taxon>
    </lineage>
</organism>
<dbReference type="Gene3D" id="3.30.830.10">
    <property type="entry name" value="Metalloenzyme, LuxS/M16 peptidase-like"/>
    <property type="match status" value="2"/>
</dbReference>
<name>A0A975BKJ4_9BACT</name>
<evidence type="ECO:0000313" key="4">
    <source>
        <dbReference type="EMBL" id="QTA86800.1"/>
    </source>
</evidence>